<comment type="similarity">
    <text evidence="5">Belongs to the EXORDIUM family.</text>
</comment>
<dbReference type="GO" id="GO:0048046">
    <property type="term" value="C:apoplast"/>
    <property type="evidence" value="ECO:0007669"/>
    <property type="project" value="UniProtKB-SubCell"/>
</dbReference>
<comment type="subcellular location">
    <subcellularLocation>
        <location evidence="1">Secreted</location>
        <location evidence="1">Extracellular space</location>
        <location evidence="1">Apoplast</location>
    </subcellularLocation>
</comment>
<dbReference type="EMBL" id="JAJSOW010000003">
    <property type="protein sequence ID" value="KAI9196699.1"/>
    <property type="molecule type" value="Genomic_DNA"/>
</dbReference>
<dbReference type="Pfam" id="PF04674">
    <property type="entry name" value="Phi_1"/>
    <property type="match status" value="1"/>
</dbReference>
<keyword evidence="3" id="KW-0964">Secreted</keyword>
<evidence type="ECO:0000313" key="7">
    <source>
        <dbReference type="Proteomes" id="UP001064489"/>
    </source>
</evidence>
<name>A0AAD5JLZ3_ACENE</name>
<comment type="caution">
    <text evidence="6">The sequence shown here is derived from an EMBL/GenBank/DDBJ whole genome shotgun (WGS) entry which is preliminary data.</text>
</comment>
<reference evidence="6" key="1">
    <citation type="journal article" date="2022" name="Plant J.">
        <title>Strategies of tolerance reflected in two North American maple genomes.</title>
        <authorList>
            <person name="McEvoy S.L."/>
            <person name="Sezen U.U."/>
            <person name="Trouern-Trend A."/>
            <person name="McMahon S.M."/>
            <person name="Schaberg P.G."/>
            <person name="Yang J."/>
            <person name="Wegrzyn J.L."/>
            <person name="Swenson N.G."/>
        </authorList>
    </citation>
    <scope>NUCLEOTIDE SEQUENCE</scope>
    <source>
        <strain evidence="6">91603</strain>
    </source>
</reference>
<evidence type="ECO:0000256" key="3">
    <source>
        <dbReference type="ARBA" id="ARBA00022525"/>
    </source>
</evidence>
<organism evidence="6 7">
    <name type="scientific">Acer negundo</name>
    <name type="common">Box elder</name>
    <dbReference type="NCBI Taxonomy" id="4023"/>
    <lineage>
        <taxon>Eukaryota</taxon>
        <taxon>Viridiplantae</taxon>
        <taxon>Streptophyta</taxon>
        <taxon>Embryophyta</taxon>
        <taxon>Tracheophyta</taxon>
        <taxon>Spermatophyta</taxon>
        <taxon>Magnoliopsida</taxon>
        <taxon>eudicotyledons</taxon>
        <taxon>Gunneridae</taxon>
        <taxon>Pentapetalae</taxon>
        <taxon>rosids</taxon>
        <taxon>malvids</taxon>
        <taxon>Sapindales</taxon>
        <taxon>Sapindaceae</taxon>
        <taxon>Hippocastanoideae</taxon>
        <taxon>Acereae</taxon>
        <taxon>Acer</taxon>
    </lineage>
</organism>
<evidence type="ECO:0000256" key="4">
    <source>
        <dbReference type="ARBA" id="ARBA00022729"/>
    </source>
</evidence>
<gene>
    <name evidence="6" type="ORF">LWI28_026206</name>
</gene>
<accession>A0AAD5JLZ3</accession>
<evidence type="ECO:0000256" key="2">
    <source>
        <dbReference type="ARBA" id="ARBA00022523"/>
    </source>
</evidence>
<reference evidence="6" key="2">
    <citation type="submission" date="2023-02" db="EMBL/GenBank/DDBJ databases">
        <authorList>
            <person name="Swenson N.G."/>
            <person name="Wegrzyn J.L."/>
            <person name="Mcevoy S.L."/>
        </authorList>
    </citation>
    <scope>NUCLEOTIDE SEQUENCE</scope>
    <source>
        <strain evidence="6">91603</strain>
        <tissue evidence="6">Leaf</tissue>
    </source>
</reference>
<proteinExistence type="inferred from homology"/>
<evidence type="ECO:0000313" key="6">
    <source>
        <dbReference type="EMBL" id="KAI9196699.1"/>
    </source>
</evidence>
<dbReference type="AlphaFoldDB" id="A0AAD5JLZ3"/>
<evidence type="ECO:0000256" key="5">
    <source>
        <dbReference type="ARBA" id="ARBA00023591"/>
    </source>
</evidence>
<keyword evidence="4" id="KW-0732">Signal</keyword>
<sequence length="84" mass="9393">MTEPVSVSLIWFGTGWQESGRDAVRNAITSLNPSPYEDPEVPTLGDWWDVIRQYKDSSNSPVTDRVDVGVECFFTGPHDFRSSG</sequence>
<dbReference type="InterPro" id="IPR006766">
    <property type="entry name" value="EXORDIUM-like"/>
</dbReference>
<evidence type="ECO:0000256" key="1">
    <source>
        <dbReference type="ARBA" id="ARBA00004271"/>
    </source>
</evidence>
<protein>
    <submittedName>
        <fullName evidence="6">Uncharacterized protein</fullName>
    </submittedName>
</protein>
<keyword evidence="7" id="KW-1185">Reference proteome</keyword>
<keyword evidence="2" id="KW-0052">Apoplast</keyword>
<dbReference type="Proteomes" id="UP001064489">
    <property type="component" value="Chromosome 1"/>
</dbReference>